<evidence type="ECO:0000256" key="7">
    <source>
        <dbReference type="SAM" id="Phobius"/>
    </source>
</evidence>
<evidence type="ECO:0000313" key="11">
    <source>
        <dbReference type="RefSeq" id="XP_022972757.1"/>
    </source>
</evidence>
<dbReference type="AlphaFoldDB" id="A0A6J1I5Q3"/>
<keyword evidence="4" id="KW-0735">Signal-anchor</keyword>
<dbReference type="GO" id="GO:0005794">
    <property type="term" value="C:Golgi apparatus"/>
    <property type="evidence" value="ECO:0007669"/>
    <property type="project" value="TreeGrafter"/>
</dbReference>
<evidence type="ECO:0000256" key="6">
    <source>
        <dbReference type="ARBA" id="ARBA00023136"/>
    </source>
</evidence>
<dbReference type="GeneID" id="111471266"/>
<feature type="domain" description="Trichome birefringence-like C-terminal" evidence="8">
    <location>
        <begin position="140"/>
        <end position="423"/>
    </location>
</feature>
<dbReference type="PANTHER" id="PTHR32285">
    <property type="entry name" value="PROTEIN TRICHOME BIREFRINGENCE-LIKE 9-RELATED"/>
    <property type="match status" value="1"/>
</dbReference>
<gene>
    <name evidence="11" type="primary">LOC111471266</name>
</gene>
<dbReference type="GO" id="GO:0016413">
    <property type="term" value="F:O-acetyltransferase activity"/>
    <property type="evidence" value="ECO:0007669"/>
    <property type="project" value="InterPro"/>
</dbReference>
<organism evidence="10 11">
    <name type="scientific">Cucurbita maxima</name>
    <name type="common">Pumpkin</name>
    <name type="synonym">Winter squash</name>
    <dbReference type="NCBI Taxonomy" id="3661"/>
    <lineage>
        <taxon>Eukaryota</taxon>
        <taxon>Viridiplantae</taxon>
        <taxon>Streptophyta</taxon>
        <taxon>Embryophyta</taxon>
        <taxon>Tracheophyta</taxon>
        <taxon>Spermatophyta</taxon>
        <taxon>Magnoliopsida</taxon>
        <taxon>eudicotyledons</taxon>
        <taxon>Gunneridae</taxon>
        <taxon>Pentapetalae</taxon>
        <taxon>rosids</taxon>
        <taxon>fabids</taxon>
        <taxon>Cucurbitales</taxon>
        <taxon>Cucurbitaceae</taxon>
        <taxon>Cucurbiteae</taxon>
        <taxon>Cucurbita</taxon>
    </lineage>
</organism>
<evidence type="ECO:0000256" key="4">
    <source>
        <dbReference type="ARBA" id="ARBA00022968"/>
    </source>
</evidence>
<comment type="similarity">
    <text evidence="2">Belongs to the PC-esterase family. TBL subfamily.</text>
</comment>
<evidence type="ECO:0000259" key="8">
    <source>
        <dbReference type="Pfam" id="PF13839"/>
    </source>
</evidence>
<dbReference type="InterPro" id="IPR026057">
    <property type="entry name" value="TBL_C"/>
</dbReference>
<feature type="transmembrane region" description="Helical" evidence="7">
    <location>
        <begin position="21"/>
        <end position="43"/>
    </location>
</feature>
<dbReference type="RefSeq" id="XP_022972757.1">
    <property type="nucleotide sequence ID" value="XM_023116989.1"/>
</dbReference>
<evidence type="ECO:0000259" key="9">
    <source>
        <dbReference type="Pfam" id="PF14416"/>
    </source>
</evidence>
<protein>
    <submittedName>
        <fullName evidence="11">Protein trichome birefringence-like 9</fullName>
    </submittedName>
</protein>
<dbReference type="KEGG" id="cmax:111471266"/>
<keyword evidence="3 7" id="KW-0812">Transmembrane</keyword>
<keyword evidence="5 7" id="KW-1133">Transmembrane helix</keyword>
<dbReference type="InterPro" id="IPR029962">
    <property type="entry name" value="TBL"/>
</dbReference>
<dbReference type="InterPro" id="IPR025846">
    <property type="entry name" value="TBL_N"/>
</dbReference>
<sequence length="432" mass="50787">MDIQTEQQPFSQRPIILLAFPINRTLCFALSFLLLSVSALFIFNFSATPFNHQYYDLLRLHQFLLQIFPRNGPSFSSTTTSPLPRACDYSNGKWVWDESYPFHSYTENCPFVDPGFRCTQNGRKDEGYRKWRWQPDGCDIPRFNASELLERTRNGRIVFVGDSIGRNQWESLLCMLTPAVSNLSTIYEENGKPINKHKGFLKMRFQEYNLTVEYYRVPFLVIIGRPPPNSSSEVNAAIRVDEMHWFSQKWVGADILIFNDGHWWNEFKTVKMGYYFQEGGKLNMSMDVMEAFRRSLQTWKRWVEENLDLNRTHVFFRSYSPVHYRGGTWSEGGNCDTDKEPERDYKKLQDEPENNIFISDVIKQMNYVKHKVQFLNITYLTEFRNDGHPSKNRENGTSDEAPQDCSHWCLPGVPDTWNELFYANLLSKGFRK</sequence>
<evidence type="ECO:0000256" key="2">
    <source>
        <dbReference type="ARBA" id="ARBA00007727"/>
    </source>
</evidence>
<dbReference type="PANTHER" id="PTHR32285:SF53">
    <property type="entry name" value="PROTEIN TRICHOME BIREFRINGENCE-LIKE 9"/>
    <property type="match status" value="1"/>
</dbReference>
<accession>A0A6J1I5Q3</accession>
<keyword evidence="6 7" id="KW-0472">Membrane</keyword>
<dbReference type="Pfam" id="PF13839">
    <property type="entry name" value="PC-Esterase"/>
    <property type="match status" value="1"/>
</dbReference>
<evidence type="ECO:0000256" key="3">
    <source>
        <dbReference type="ARBA" id="ARBA00022692"/>
    </source>
</evidence>
<dbReference type="Proteomes" id="UP000504608">
    <property type="component" value="Unplaced"/>
</dbReference>
<dbReference type="Pfam" id="PF14416">
    <property type="entry name" value="PMR5N"/>
    <property type="match status" value="1"/>
</dbReference>
<feature type="domain" description="Trichome birefringence-like N-terminal" evidence="9">
    <location>
        <begin position="86"/>
        <end position="139"/>
    </location>
</feature>
<name>A0A6J1I5Q3_CUCMA</name>
<reference evidence="11" key="1">
    <citation type="submission" date="2025-08" db="UniProtKB">
        <authorList>
            <consortium name="RefSeq"/>
        </authorList>
    </citation>
    <scope>IDENTIFICATION</scope>
    <source>
        <tissue evidence="11">Young leaves</tissue>
    </source>
</reference>
<comment type="subcellular location">
    <subcellularLocation>
        <location evidence="1">Membrane</location>
        <topology evidence="1">Single-pass membrane protein</topology>
    </subcellularLocation>
</comment>
<dbReference type="GO" id="GO:0016020">
    <property type="term" value="C:membrane"/>
    <property type="evidence" value="ECO:0007669"/>
    <property type="project" value="UniProtKB-SubCell"/>
</dbReference>
<proteinExistence type="inferred from homology"/>
<keyword evidence="10" id="KW-1185">Reference proteome</keyword>
<evidence type="ECO:0000256" key="1">
    <source>
        <dbReference type="ARBA" id="ARBA00004167"/>
    </source>
</evidence>
<evidence type="ECO:0000256" key="5">
    <source>
        <dbReference type="ARBA" id="ARBA00022989"/>
    </source>
</evidence>
<evidence type="ECO:0000313" key="10">
    <source>
        <dbReference type="Proteomes" id="UP000504608"/>
    </source>
</evidence>
<dbReference type="OrthoDB" id="630188at2759"/>